<gene>
    <name evidence="9" type="ORF">A3L11_01345</name>
</gene>
<dbReference type="PANTHER" id="PTHR11845:SF13">
    <property type="entry name" value="5'-DEOXYNUCLEOTIDASE HDDC2"/>
    <property type="match status" value="1"/>
</dbReference>
<dbReference type="InterPro" id="IPR003607">
    <property type="entry name" value="HD/PDEase_dom"/>
</dbReference>
<evidence type="ECO:0000256" key="6">
    <source>
        <dbReference type="ARBA" id="ARBA00022723"/>
    </source>
</evidence>
<evidence type="ECO:0000256" key="2">
    <source>
        <dbReference type="ARBA" id="ARBA00001936"/>
    </source>
</evidence>
<dbReference type="AlphaFoldDB" id="A0A2Z2MKK8"/>
<dbReference type="Proteomes" id="UP000250125">
    <property type="component" value="Chromosome"/>
</dbReference>
<dbReference type="EC" id="3.1.3.89" evidence="5"/>
<dbReference type="Gene3D" id="1.10.3210.10">
    <property type="entry name" value="Hypothetical protein af1432"/>
    <property type="match status" value="1"/>
</dbReference>
<dbReference type="RefSeq" id="WP_088855184.1">
    <property type="nucleotide sequence ID" value="NZ_CP015103.1"/>
</dbReference>
<dbReference type="InterPro" id="IPR039356">
    <property type="entry name" value="YfbR/HDDC2"/>
</dbReference>
<dbReference type="EMBL" id="CP015103">
    <property type="protein sequence ID" value="ASJ07941.1"/>
    <property type="molecule type" value="Genomic_DNA"/>
</dbReference>
<keyword evidence="10" id="KW-1185">Reference proteome</keyword>
<dbReference type="SMART" id="SM00471">
    <property type="entry name" value="HDc"/>
    <property type="match status" value="1"/>
</dbReference>
<dbReference type="KEGG" id="tsl:A3L11_01345"/>
<dbReference type="InterPro" id="IPR006674">
    <property type="entry name" value="HD_domain"/>
</dbReference>
<keyword evidence="7" id="KW-0378">Hydrolase</keyword>
<accession>A0A2Z2MKK8</accession>
<evidence type="ECO:0000256" key="1">
    <source>
        <dbReference type="ARBA" id="ARBA00001638"/>
    </source>
</evidence>
<evidence type="ECO:0000256" key="7">
    <source>
        <dbReference type="ARBA" id="ARBA00022801"/>
    </source>
</evidence>
<evidence type="ECO:0000256" key="4">
    <source>
        <dbReference type="ARBA" id="ARBA00011738"/>
    </source>
</evidence>
<sequence length="187" mass="21721">MSLLELIIEAGNLKRLPRTGWLLRGVPNPESIADHSYRTALITMLLTDELKAKGVEIDVERAVKIALIHDLAEARITDIPLTAQNYLDKGKAEKRAAMEVFLRTPDPKGYFRLWREYEEGLSPEGRLVKFADRLEMLVQAYEYERAGFADLDEFWSTVEKLRESEFYPHFKDIVEGLVELRKQKRLR</sequence>
<feature type="domain" description="HD/PDEase" evidence="8">
    <location>
        <begin position="28"/>
        <end position="146"/>
    </location>
</feature>
<evidence type="ECO:0000259" key="8">
    <source>
        <dbReference type="SMART" id="SM00471"/>
    </source>
</evidence>
<comment type="subunit">
    <text evidence="4">Homodimer.</text>
</comment>
<proteinExistence type="predicted"/>
<dbReference type="OrthoDB" id="46088at2157"/>
<dbReference type="PANTHER" id="PTHR11845">
    <property type="entry name" value="5'-DEOXYNUCLEOTIDASE HDDC2"/>
    <property type="match status" value="1"/>
</dbReference>
<keyword evidence="6" id="KW-0479">Metal-binding</keyword>
<reference evidence="9 10" key="1">
    <citation type="submission" date="2016-04" db="EMBL/GenBank/DDBJ databases">
        <title>Complete genome sequence of Thermococcus siculi type strain RG-20.</title>
        <authorList>
            <person name="Oger P.M."/>
        </authorList>
    </citation>
    <scope>NUCLEOTIDE SEQUENCE [LARGE SCALE GENOMIC DNA]</scope>
    <source>
        <strain evidence="9 10">RG-20</strain>
    </source>
</reference>
<dbReference type="SUPFAM" id="SSF109604">
    <property type="entry name" value="HD-domain/PDEase-like"/>
    <property type="match status" value="1"/>
</dbReference>
<protein>
    <recommendedName>
        <fullName evidence="5">5'-deoxynucleotidase</fullName>
        <ecNumber evidence="5">3.1.3.89</ecNumber>
    </recommendedName>
</protein>
<comment type="cofactor">
    <cofactor evidence="2">
        <name>Mn(2+)</name>
        <dbReference type="ChEBI" id="CHEBI:29035"/>
    </cofactor>
</comment>
<organism evidence="9 10">
    <name type="scientific">Thermococcus siculi</name>
    <dbReference type="NCBI Taxonomy" id="72803"/>
    <lineage>
        <taxon>Archaea</taxon>
        <taxon>Methanobacteriati</taxon>
        <taxon>Methanobacteriota</taxon>
        <taxon>Thermococci</taxon>
        <taxon>Thermococcales</taxon>
        <taxon>Thermococcaceae</taxon>
        <taxon>Thermococcus</taxon>
    </lineage>
</organism>
<evidence type="ECO:0000313" key="9">
    <source>
        <dbReference type="EMBL" id="ASJ07941.1"/>
    </source>
</evidence>
<dbReference type="GO" id="GO:0005737">
    <property type="term" value="C:cytoplasm"/>
    <property type="evidence" value="ECO:0007669"/>
    <property type="project" value="TreeGrafter"/>
</dbReference>
<evidence type="ECO:0000313" key="10">
    <source>
        <dbReference type="Proteomes" id="UP000250125"/>
    </source>
</evidence>
<dbReference type="Pfam" id="PF13023">
    <property type="entry name" value="HD_3"/>
    <property type="match status" value="1"/>
</dbReference>
<name>A0A2Z2MKK8_9EURY</name>
<comment type="cofactor">
    <cofactor evidence="3">
        <name>Co(2+)</name>
        <dbReference type="ChEBI" id="CHEBI:48828"/>
    </cofactor>
</comment>
<dbReference type="GeneID" id="33316841"/>
<dbReference type="GO" id="GO:0046872">
    <property type="term" value="F:metal ion binding"/>
    <property type="evidence" value="ECO:0007669"/>
    <property type="project" value="UniProtKB-KW"/>
</dbReference>
<evidence type="ECO:0000256" key="5">
    <source>
        <dbReference type="ARBA" id="ARBA00012964"/>
    </source>
</evidence>
<evidence type="ECO:0000256" key="3">
    <source>
        <dbReference type="ARBA" id="ARBA00001941"/>
    </source>
</evidence>
<dbReference type="FunFam" id="1.10.3210.10:FF:000035">
    <property type="entry name" value="HD family hydrolase"/>
    <property type="match status" value="1"/>
</dbReference>
<comment type="catalytic activity">
    <reaction evidence="1">
        <text>a 2'-deoxyribonucleoside 5'-phosphate + H2O = a 2'-deoxyribonucleoside + phosphate</text>
        <dbReference type="Rhea" id="RHEA:36167"/>
        <dbReference type="ChEBI" id="CHEBI:15377"/>
        <dbReference type="ChEBI" id="CHEBI:18274"/>
        <dbReference type="ChEBI" id="CHEBI:43474"/>
        <dbReference type="ChEBI" id="CHEBI:65317"/>
        <dbReference type="EC" id="3.1.3.89"/>
    </reaction>
</comment>
<dbReference type="GO" id="GO:0002953">
    <property type="term" value="F:5'-deoxynucleotidase activity"/>
    <property type="evidence" value="ECO:0007669"/>
    <property type="project" value="UniProtKB-EC"/>
</dbReference>